<evidence type="ECO:0000256" key="1">
    <source>
        <dbReference type="SAM" id="MobiDB-lite"/>
    </source>
</evidence>
<sequence length="290" mass="31287">MGGNTAAERNDGKITRIGYRSDEDEVHTNTRNTGVETGCGRLVRACASPVIAPARFDGAMCNVLGYKVSARIAVRVLVHSTNGTINDTIRPPAWFGSGKVMTVGLRFPWPVRRLMAREPITAQAPKASHRRGPTLGLNQPVTSVKRLPGPPPLKSYLRIFPRPLSRALPSSLNQSIRLRAPCRPALSNERAAQKQARPKGKKRALPALTRAIRFVRKGTNETLASASLAIHSDSTISSRSACPSRAPVSANLEPRRFRAFALLCSDEKRTQLSACAVPCPCALVTATSAP</sequence>
<comment type="caution">
    <text evidence="2">The sequence shown here is derived from an EMBL/GenBank/DDBJ whole genome shotgun (WGS) entry which is preliminary data.</text>
</comment>
<protein>
    <submittedName>
        <fullName evidence="2">Uncharacterized protein</fullName>
    </submittedName>
</protein>
<organism evidence="2 3">
    <name type="scientific">Trichoderma lentiforme</name>
    <dbReference type="NCBI Taxonomy" id="1567552"/>
    <lineage>
        <taxon>Eukaryota</taxon>
        <taxon>Fungi</taxon>
        <taxon>Dikarya</taxon>
        <taxon>Ascomycota</taxon>
        <taxon>Pezizomycotina</taxon>
        <taxon>Sordariomycetes</taxon>
        <taxon>Hypocreomycetidae</taxon>
        <taxon>Hypocreales</taxon>
        <taxon>Hypocreaceae</taxon>
        <taxon>Trichoderma</taxon>
    </lineage>
</organism>
<dbReference type="AlphaFoldDB" id="A0A9P4XLI5"/>
<name>A0A9P4XLI5_9HYPO</name>
<dbReference type="Proteomes" id="UP000801864">
    <property type="component" value="Unassembled WGS sequence"/>
</dbReference>
<feature type="region of interest" description="Disordered" evidence="1">
    <location>
        <begin position="1"/>
        <end position="31"/>
    </location>
</feature>
<feature type="region of interest" description="Disordered" evidence="1">
    <location>
        <begin position="122"/>
        <end position="144"/>
    </location>
</feature>
<dbReference type="EMBL" id="QLNT01000004">
    <property type="protein sequence ID" value="KAF3074815.1"/>
    <property type="molecule type" value="Genomic_DNA"/>
</dbReference>
<keyword evidence="3" id="KW-1185">Reference proteome</keyword>
<proteinExistence type="predicted"/>
<evidence type="ECO:0000313" key="2">
    <source>
        <dbReference type="EMBL" id="KAF3074815.1"/>
    </source>
</evidence>
<accession>A0A9P4XLI5</accession>
<reference evidence="2 3" key="1">
    <citation type="submission" date="2018-06" db="EMBL/GenBank/DDBJ databases">
        <title>Genome analysis of cellulolytic fungus Trichoderma lentiforme CFAM-422.</title>
        <authorList>
            <person name="Steindorff A.S."/>
            <person name="Formighieri E.F."/>
            <person name="Midorikawa G.E.O."/>
            <person name="Tamietti M.S."/>
            <person name="Ramos E.Z."/>
            <person name="Silva A.S."/>
            <person name="Bon E.P.S."/>
            <person name="Mendes T.D."/>
            <person name="Damaso M.C.T."/>
            <person name="Favaro L.C.L."/>
        </authorList>
    </citation>
    <scope>NUCLEOTIDE SEQUENCE [LARGE SCALE GENOMIC DNA]</scope>
    <source>
        <strain evidence="2 3">CFAM-422</strain>
    </source>
</reference>
<evidence type="ECO:0000313" key="3">
    <source>
        <dbReference type="Proteomes" id="UP000801864"/>
    </source>
</evidence>
<gene>
    <name evidence="2" type="ORF">CFAM422_003010</name>
</gene>